<gene>
    <name evidence="2" type="ORF">EDB81DRAFT_824290</name>
</gene>
<evidence type="ECO:0000256" key="1">
    <source>
        <dbReference type="SAM" id="MobiDB-lite"/>
    </source>
</evidence>
<name>A0A9P9D7H0_9HYPO</name>
<proteinExistence type="predicted"/>
<sequence length="449" mass="51038">MKRHYNSPSPVSGSRHRKRAKDVQPQDPVTKVVEEMTRALEDLGQDQLITKLLRFDIGKGSISLYQVVTDDWLQLKTSKEMWESADKLEAEQKNRDSRAKAKDGRMAPVWVLRYTSSSIDIYEGLAPQHTRKRRWQTLTRMVNLIMGKVGPLGLRVIDALASKNITFPTIVDLKEETWQAIAITAGQMLHNLLQGGTLMDIQNTSDDIDVLSPLGLINYFSSKKPKDNLKKLSLESFPVTHSDIPLVKLAEIKLAYQRKTEEAMEELGLRELLHTEAFPITSPLLENQPYKIIDLPDELQKIALRAGACLANHSDSVEGLYDWEENGLKHRTKFRFLNYPLPDLIGEVFNGLISHLRHLNILGREEESYCSCRVIRHEYGPIATPKGRLQFIIPLKKVWCTVRLGNHGLETKSEQWTIRSAVLLQKGWIESNVSILYLSTLISISSPSI</sequence>
<reference evidence="2" key="1">
    <citation type="journal article" date="2021" name="Nat. Commun.">
        <title>Genetic determinants of endophytism in the Arabidopsis root mycobiome.</title>
        <authorList>
            <person name="Mesny F."/>
            <person name="Miyauchi S."/>
            <person name="Thiergart T."/>
            <person name="Pickel B."/>
            <person name="Atanasova L."/>
            <person name="Karlsson M."/>
            <person name="Huettel B."/>
            <person name="Barry K.W."/>
            <person name="Haridas S."/>
            <person name="Chen C."/>
            <person name="Bauer D."/>
            <person name="Andreopoulos W."/>
            <person name="Pangilinan J."/>
            <person name="LaButti K."/>
            <person name="Riley R."/>
            <person name="Lipzen A."/>
            <person name="Clum A."/>
            <person name="Drula E."/>
            <person name="Henrissat B."/>
            <person name="Kohler A."/>
            <person name="Grigoriev I.V."/>
            <person name="Martin F.M."/>
            <person name="Hacquard S."/>
        </authorList>
    </citation>
    <scope>NUCLEOTIDE SEQUENCE</scope>
    <source>
        <strain evidence="2">MPI-CAGE-AT-0147</strain>
    </source>
</reference>
<keyword evidence="3" id="KW-1185">Reference proteome</keyword>
<comment type="caution">
    <text evidence="2">The sequence shown here is derived from an EMBL/GenBank/DDBJ whole genome shotgun (WGS) entry which is preliminary data.</text>
</comment>
<evidence type="ECO:0000313" key="3">
    <source>
        <dbReference type="Proteomes" id="UP000738349"/>
    </source>
</evidence>
<feature type="compositionally biased region" description="Polar residues" evidence="1">
    <location>
        <begin position="1"/>
        <end position="12"/>
    </location>
</feature>
<dbReference type="EMBL" id="JAGMUV010000033">
    <property type="protein sequence ID" value="KAH7114118.1"/>
    <property type="molecule type" value="Genomic_DNA"/>
</dbReference>
<organism evidence="2 3">
    <name type="scientific">Dactylonectria macrodidyma</name>
    <dbReference type="NCBI Taxonomy" id="307937"/>
    <lineage>
        <taxon>Eukaryota</taxon>
        <taxon>Fungi</taxon>
        <taxon>Dikarya</taxon>
        <taxon>Ascomycota</taxon>
        <taxon>Pezizomycotina</taxon>
        <taxon>Sordariomycetes</taxon>
        <taxon>Hypocreomycetidae</taxon>
        <taxon>Hypocreales</taxon>
        <taxon>Nectriaceae</taxon>
        <taxon>Dactylonectria</taxon>
    </lineage>
</organism>
<dbReference type="Proteomes" id="UP000738349">
    <property type="component" value="Unassembled WGS sequence"/>
</dbReference>
<accession>A0A9P9D7H0</accession>
<protein>
    <submittedName>
        <fullName evidence="2">Uncharacterized protein</fullName>
    </submittedName>
</protein>
<dbReference type="AlphaFoldDB" id="A0A9P9D7H0"/>
<evidence type="ECO:0000313" key="2">
    <source>
        <dbReference type="EMBL" id="KAH7114118.1"/>
    </source>
</evidence>
<dbReference type="OrthoDB" id="5110965at2759"/>
<feature type="region of interest" description="Disordered" evidence="1">
    <location>
        <begin position="1"/>
        <end position="29"/>
    </location>
</feature>